<name>A0A1I7J7G6_9BURK</name>
<reference evidence="2 3" key="1">
    <citation type="submission" date="2016-10" db="EMBL/GenBank/DDBJ databases">
        <authorList>
            <person name="de Groot N.N."/>
        </authorList>
    </citation>
    <scope>NUCLEOTIDE SEQUENCE [LARGE SCALE GENOMIC DNA]</scope>
    <source>
        <strain evidence="2 3">R-24608</strain>
    </source>
</reference>
<dbReference type="RefSeq" id="WP_233495040.1">
    <property type="nucleotide sequence ID" value="NZ_CYIG01000018.1"/>
</dbReference>
<feature type="signal peptide" evidence="1">
    <location>
        <begin position="1"/>
        <end position="26"/>
    </location>
</feature>
<protein>
    <recommendedName>
        <fullName evidence="4">Cobalt-zinc-cadmium resistance protein CzcI</fullName>
    </recommendedName>
</protein>
<keyword evidence="3" id="KW-1185">Reference proteome</keyword>
<dbReference type="AlphaFoldDB" id="A0A1I7J7G6"/>
<evidence type="ECO:0000313" key="3">
    <source>
        <dbReference type="Proteomes" id="UP000183656"/>
    </source>
</evidence>
<organism evidence="2 3">
    <name type="scientific">Paenacidovorax caeni</name>
    <dbReference type="NCBI Taxonomy" id="343013"/>
    <lineage>
        <taxon>Bacteria</taxon>
        <taxon>Pseudomonadati</taxon>
        <taxon>Pseudomonadota</taxon>
        <taxon>Betaproteobacteria</taxon>
        <taxon>Burkholderiales</taxon>
        <taxon>Comamonadaceae</taxon>
        <taxon>Paenacidovorax</taxon>
    </lineage>
</organism>
<sequence>MLLAMRRLFVLLLLAFLPLQSVWAVAASYCTHEAVPAVAHFGHHVHAHHEGHEGHADGAGASAAKAGADMDCHACHGMGNALHMDAVAPPLRLAGTRPAPFVLPLLQSPSPHRPERPNWRVLA</sequence>
<dbReference type="STRING" id="343013.SAMN04489707_102316"/>
<evidence type="ECO:0008006" key="4">
    <source>
        <dbReference type="Google" id="ProtNLM"/>
    </source>
</evidence>
<keyword evidence="1" id="KW-0732">Signal</keyword>
<evidence type="ECO:0000313" key="2">
    <source>
        <dbReference type="EMBL" id="SFU81140.1"/>
    </source>
</evidence>
<dbReference type="Proteomes" id="UP000183656">
    <property type="component" value="Unassembled WGS sequence"/>
</dbReference>
<feature type="chain" id="PRO_5010304315" description="Cobalt-zinc-cadmium resistance protein CzcI" evidence="1">
    <location>
        <begin position="27"/>
        <end position="123"/>
    </location>
</feature>
<dbReference type="EMBL" id="FPBX01000023">
    <property type="protein sequence ID" value="SFU81140.1"/>
    <property type="molecule type" value="Genomic_DNA"/>
</dbReference>
<evidence type="ECO:0000256" key="1">
    <source>
        <dbReference type="SAM" id="SignalP"/>
    </source>
</evidence>
<gene>
    <name evidence="2" type="ORF">SAMN04489707_102316</name>
</gene>
<accession>A0A1I7J7G6</accession>
<proteinExistence type="predicted"/>